<comment type="caution">
    <text evidence="1">The sequence shown here is derived from an EMBL/GenBank/DDBJ whole genome shotgun (WGS) entry which is preliminary data.</text>
</comment>
<sequence length="251" mass="28480">MPRGRKPSPADDDSSATESPAAESRPTRQRARRLTEEQIKDILNSDTDCSDDDPDFLTRDLSPKGRQRRSRESSESSEDVDNPDEGAPRKKAVKVKSGPVKKKIATGEVRKNGPKRSSSWAPAYDVPPPIENPAAYSQWDTDTKVVEPVKKADKTYYCCVRGCDSGDTSDKDGLWLFAMPEKQEIKSEWVERLPIDYERNRPLSPRVCFRHFDKSDFVRRQQRLLGLREDAIPLKIDLSDDTPHVKTEASY</sequence>
<protein>
    <submittedName>
        <fullName evidence="1">Uncharacterized protein</fullName>
    </submittedName>
</protein>
<evidence type="ECO:0000313" key="2">
    <source>
        <dbReference type="Proteomes" id="UP000821865"/>
    </source>
</evidence>
<proteinExistence type="predicted"/>
<organism evidence="1 2">
    <name type="scientific">Dermacentor silvarum</name>
    <name type="common">Tick</name>
    <dbReference type="NCBI Taxonomy" id="543639"/>
    <lineage>
        <taxon>Eukaryota</taxon>
        <taxon>Metazoa</taxon>
        <taxon>Ecdysozoa</taxon>
        <taxon>Arthropoda</taxon>
        <taxon>Chelicerata</taxon>
        <taxon>Arachnida</taxon>
        <taxon>Acari</taxon>
        <taxon>Parasitiformes</taxon>
        <taxon>Ixodida</taxon>
        <taxon>Ixodoidea</taxon>
        <taxon>Ixodidae</taxon>
        <taxon>Rhipicephalinae</taxon>
        <taxon>Dermacentor</taxon>
    </lineage>
</organism>
<reference evidence="1" key="1">
    <citation type="submission" date="2020-05" db="EMBL/GenBank/DDBJ databases">
        <title>Large-scale comparative analyses of tick genomes elucidate their genetic diversity and vector capacities.</title>
        <authorList>
            <person name="Jia N."/>
            <person name="Wang J."/>
            <person name="Shi W."/>
            <person name="Du L."/>
            <person name="Sun Y."/>
            <person name="Zhan W."/>
            <person name="Jiang J."/>
            <person name="Wang Q."/>
            <person name="Zhang B."/>
            <person name="Ji P."/>
            <person name="Sakyi L.B."/>
            <person name="Cui X."/>
            <person name="Yuan T."/>
            <person name="Jiang B."/>
            <person name="Yang W."/>
            <person name="Lam T.T.-Y."/>
            <person name="Chang Q."/>
            <person name="Ding S."/>
            <person name="Wang X."/>
            <person name="Zhu J."/>
            <person name="Ruan X."/>
            <person name="Zhao L."/>
            <person name="Wei J."/>
            <person name="Que T."/>
            <person name="Du C."/>
            <person name="Cheng J."/>
            <person name="Dai P."/>
            <person name="Han X."/>
            <person name="Huang E."/>
            <person name="Gao Y."/>
            <person name="Liu J."/>
            <person name="Shao H."/>
            <person name="Ye R."/>
            <person name="Li L."/>
            <person name="Wei W."/>
            <person name="Wang X."/>
            <person name="Wang C."/>
            <person name="Yang T."/>
            <person name="Huo Q."/>
            <person name="Li W."/>
            <person name="Guo W."/>
            <person name="Chen H."/>
            <person name="Zhou L."/>
            <person name="Ni X."/>
            <person name="Tian J."/>
            <person name="Zhou Y."/>
            <person name="Sheng Y."/>
            <person name="Liu T."/>
            <person name="Pan Y."/>
            <person name="Xia L."/>
            <person name="Li J."/>
            <person name="Zhao F."/>
            <person name="Cao W."/>
        </authorList>
    </citation>
    <scope>NUCLEOTIDE SEQUENCE</scope>
    <source>
        <strain evidence="1">Dsil-2018</strain>
    </source>
</reference>
<dbReference type="Proteomes" id="UP000821865">
    <property type="component" value="Chromosome 5"/>
</dbReference>
<accession>A0ACB8CNT8</accession>
<evidence type="ECO:0000313" key="1">
    <source>
        <dbReference type="EMBL" id="KAH7948804.1"/>
    </source>
</evidence>
<name>A0ACB8CNT8_DERSI</name>
<dbReference type="EMBL" id="CM023474">
    <property type="protein sequence ID" value="KAH7948804.1"/>
    <property type="molecule type" value="Genomic_DNA"/>
</dbReference>
<gene>
    <name evidence="1" type="ORF">HPB49_002498</name>
</gene>
<keyword evidence="2" id="KW-1185">Reference proteome</keyword>